<proteinExistence type="predicted"/>
<sequence>MHEFQMTKQSWRKRSISDLSGGLPIFNPASGGGRRDNNNNQGWSSRSVMNYRLIHLIPVVVMLCFFILWCFSTPVELETKDGVTRFVPISDKKPQEENEATDVDLTVLALESQPDDFMSLSDGPDAPLDLGNESMENVSLLESPDVDLTTLALESPPDGFMSLSDGPDAPLDLGNVSIENVSLLESHDQNALLTEIHDSNALSSVSHEPKAPFSVSDELNASVSVHDEPSALSDSQEFNEFFSDSREPKASLSVSRVAKDFSPVSQESRISYPGTSNEAAPQLSGKG</sequence>
<reference evidence="3 4" key="1">
    <citation type="journal article" date="2018" name="Mol. Plant">
        <title>The genome of Artemisia annua provides insight into the evolution of Asteraceae family and artemisinin biosynthesis.</title>
        <authorList>
            <person name="Shen Q."/>
            <person name="Zhang L."/>
            <person name="Liao Z."/>
            <person name="Wang S."/>
            <person name="Yan T."/>
            <person name="Shi P."/>
            <person name="Liu M."/>
            <person name="Fu X."/>
            <person name="Pan Q."/>
            <person name="Wang Y."/>
            <person name="Lv Z."/>
            <person name="Lu X."/>
            <person name="Zhang F."/>
            <person name="Jiang W."/>
            <person name="Ma Y."/>
            <person name="Chen M."/>
            <person name="Hao X."/>
            <person name="Li L."/>
            <person name="Tang Y."/>
            <person name="Lv G."/>
            <person name="Zhou Y."/>
            <person name="Sun X."/>
            <person name="Brodelius P.E."/>
            <person name="Rose J.K.C."/>
            <person name="Tang K."/>
        </authorList>
    </citation>
    <scope>NUCLEOTIDE SEQUENCE [LARGE SCALE GENOMIC DNA]</scope>
    <source>
        <strain evidence="4">cv. Huhao1</strain>
        <tissue evidence="3">Leaf</tissue>
    </source>
</reference>
<dbReference type="EMBL" id="PKPP01001544">
    <property type="protein sequence ID" value="PWA81831.1"/>
    <property type="molecule type" value="Genomic_DNA"/>
</dbReference>
<dbReference type="OrthoDB" id="1191655at2759"/>
<keyword evidence="2" id="KW-1133">Transmembrane helix</keyword>
<feature type="compositionally biased region" description="Polar residues" evidence="1">
    <location>
        <begin position="263"/>
        <end position="279"/>
    </location>
</feature>
<keyword evidence="2" id="KW-0812">Transmembrane</keyword>
<evidence type="ECO:0000256" key="2">
    <source>
        <dbReference type="SAM" id="Phobius"/>
    </source>
</evidence>
<protein>
    <submittedName>
        <fullName evidence="3">Uncharacterized protein</fullName>
    </submittedName>
</protein>
<dbReference type="PANTHER" id="PTHR34189">
    <property type="entry name" value="TRANSMEMBRANE PROTEIN"/>
    <property type="match status" value="1"/>
</dbReference>
<comment type="caution">
    <text evidence="3">The sequence shown here is derived from an EMBL/GenBank/DDBJ whole genome shotgun (WGS) entry which is preliminary data.</text>
</comment>
<accession>A0A2U1P7V9</accession>
<evidence type="ECO:0000313" key="3">
    <source>
        <dbReference type="EMBL" id="PWA81831.1"/>
    </source>
</evidence>
<keyword evidence="2" id="KW-0472">Membrane</keyword>
<dbReference type="AlphaFoldDB" id="A0A2U1P7V9"/>
<feature type="region of interest" description="Disordered" evidence="1">
    <location>
        <begin position="261"/>
        <end position="287"/>
    </location>
</feature>
<gene>
    <name evidence="3" type="ORF">CTI12_AA183420</name>
</gene>
<dbReference type="Proteomes" id="UP000245207">
    <property type="component" value="Unassembled WGS sequence"/>
</dbReference>
<dbReference type="PANTHER" id="PTHR34189:SF20">
    <property type="entry name" value="TRANSMEMBRANE PROTEIN"/>
    <property type="match status" value="1"/>
</dbReference>
<name>A0A2U1P7V9_ARTAN</name>
<evidence type="ECO:0000256" key="1">
    <source>
        <dbReference type="SAM" id="MobiDB-lite"/>
    </source>
</evidence>
<organism evidence="3 4">
    <name type="scientific">Artemisia annua</name>
    <name type="common">Sweet wormwood</name>
    <dbReference type="NCBI Taxonomy" id="35608"/>
    <lineage>
        <taxon>Eukaryota</taxon>
        <taxon>Viridiplantae</taxon>
        <taxon>Streptophyta</taxon>
        <taxon>Embryophyta</taxon>
        <taxon>Tracheophyta</taxon>
        <taxon>Spermatophyta</taxon>
        <taxon>Magnoliopsida</taxon>
        <taxon>eudicotyledons</taxon>
        <taxon>Gunneridae</taxon>
        <taxon>Pentapetalae</taxon>
        <taxon>asterids</taxon>
        <taxon>campanulids</taxon>
        <taxon>Asterales</taxon>
        <taxon>Asteraceae</taxon>
        <taxon>Asteroideae</taxon>
        <taxon>Anthemideae</taxon>
        <taxon>Artemisiinae</taxon>
        <taxon>Artemisia</taxon>
    </lineage>
</organism>
<keyword evidence="4" id="KW-1185">Reference proteome</keyword>
<evidence type="ECO:0000313" key="4">
    <source>
        <dbReference type="Proteomes" id="UP000245207"/>
    </source>
</evidence>
<feature type="transmembrane region" description="Helical" evidence="2">
    <location>
        <begin position="53"/>
        <end position="75"/>
    </location>
</feature>